<proteinExistence type="predicted"/>
<dbReference type="Proteomes" id="UP001597046">
    <property type="component" value="Unassembled WGS sequence"/>
</dbReference>
<evidence type="ECO:0000256" key="1">
    <source>
        <dbReference type="SAM" id="MobiDB-lite"/>
    </source>
</evidence>
<accession>A0ABW3MWD5</accession>
<feature type="region of interest" description="Disordered" evidence="1">
    <location>
        <begin position="59"/>
        <end position="95"/>
    </location>
</feature>
<dbReference type="EMBL" id="JBHTKH010000007">
    <property type="protein sequence ID" value="MFD1055013.1"/>
    <property type="molecule type" value="Genomic_DNA"/>
</dbReference>
<organism evidence="2 3">
    <name type="scientific">Terrabacter terrigena</name>
    <dbReference type="NCBI Taxonomy" id="574718"/>
    <lineage>
        <taxon>Bacteria</taxon>
        <taxon>Bacillati</taxon>
        <taxon>Actinomycetota</taxon>
        <taxon>Actinomycetes</taxon>
        <taxon>Micrococcales</taxon>
        <taxon>Intrasporangiaceae</taxon>
        <taxon>Terrabacter</taxon>
    </lineage>
</organism>
<comment type="caution">
    <text evidence="2">The sequence shown here is derived from an EMBL/GenBank/DDBJ whole genome shotgun (WGS) entry which is preliminary data.</text>
</comment>
<keyword evidence="3" id="KW-1185">Reference proteome</keyword>
<name>A0ABW3MWD5_9MICO</name>
<evidence type="ECO:0000313" key="3">
    <source>
        <dbReference type="Proteomes" id="UP001597046"/>
    </source>
</evidence>
<evidence type="ECO:0000313" key="2">
    <source>
        <dbReference type="EMBL" id="MFD1055013.1"/>
    </source>
</evidence>
<sequence>MSSLERACARGDEPGPALLLEVLAGVGDALRLVALAAAALPVGDLPDVDGERLQVLARRPGGRRAEREMDGSSGREVPGEECDLARCDPAAPEVE</sequence>
<gene>
    <name evidence="2" type="ORF">ACFQ2V_11910</name>
</gene>
<dbReference type="RefSeq" id="WP_386052917.1">
    <property type="nucleotide sequence ID" value="NZ_JBHTKH010000007.1"/>
</dbReference>
<protein>
    <submittedName>
        <fullName evidence="2">Uncharacterized protein</fullName>
    </submittedName>
</protein>
<reference evidence="3" key="1">
    <citation type="journal article" date="2019" name="Int. J. Syst. Evol. Microbiol.">
        <title>The Global Catalogue of Microorganisms (GCM) 10K type strain sequencing project: providing services to taxonomists for standard genome sequencing and annotation.</title>
        <authorList>
            <consortium name="The Broad Institute Genomics Platform"/>
            <consortium name="The Broad Institute Genome Sequencing Center for Infectious Disease"/>
            <person name="Wu L."/>
            <person name="Ma J."/>
        </authorList>
    </citation>
    <scope>NUCLEOTIDE SEQUENCE [LARGE SCALE GENOMIC DNA]</scope>
    <source>
        <strain evidence="3">CCUG 57508</strain>
    </source>
</reference>